<organism evidence="3 4">
    <name type="scientific">Lithospermum erythrorhizon</name>
    <name type="common">Purple gromwell</name>
    <name type="synonym">Lithospermum officinale var. erythrorhizon</name>
    <dbReference type="NCBI Taxonomy" id="34254"/>
    <lineage>
        <taxon>Eukaryota</taxon>
        <taxon>Viridiplantae</taxon>
        <taxon>Streptophyta</taxon>
        <taxon>Embryophyta</taxon>
        <taxon>Tracheophyta</taxon>
        <taxon>Spermatophyta</taxon>
        <taxon>Magnoliopsida</taxon>
        <taxon>eudicotyledons</taxon>
        <taxon>Gunneridae</taxon>
        <taxon>Pentapetalae</taxon>
        <taxon>asterids</taxon>
        <taxon>lamiids</taxon>
        <taxon>Boraginales</taxon>
        <taxon>Boraginaceae</taxon>
        <taxon>Boraginoideae</taxon>
        <taxon>Lithospermeae</taxon>
        <taxon>Lithospermum</taxon>
    </lineage>
</organism>
<evidence type="ECO:0000259" key="2">
    <source>
        <dbReference type="PROSITE" id="PS50076"/>
    </source>
</evidence>
<comment type="caution">
    <text evidence="3">The sequence shown here is derived from an EMBL/GenBank/DDBJ whole genome shotgun (WGS) entry which is preliminary data.</text>
</comment>
<feature type="region of interest" description="Disordered" evidence="1">
    <location>
        <begin position="733"/>
        <end position="754"/>
    </location>
</feature>
<dbReference type="SMART" id="SM00271">
    <property type="entry name" value="DnaJ"/>
    <property type="match status" value="1"/>
</dbReference>
<gene>
    <name evidence="3" type="ORF">LIER_16203</name>
</gene>
<evidence type="ECO:0000313" key="3">
    <source>
        <dbReference type="EMBL" id="GAA0159432.1"/>
    </source>
</evidence>
<evidence type="ECO:0000313" key="4">
    <source>
        <dbReference type="Proteomes" id="UP001454036"/>
    </source>
</evidence>
<feature type="domain" description="J" evidence="2">
    <location>
        <begin position="68"/>
        <end position="132"/>
    </location>
</feature>
<dbReference type="Gene3D" id="1.10.287.110">
    <property type="entry name" value="DnaJ domain"/>
    <property type="match status" value="1"/>
</dbReference>
<feature type="compositionally biased region" description="Pro residues" evidence="1">
    <location>
        <begin position="225"/>
        <end position="235"/>
    </location>
</feature>
<sequence length="786" mass="87545">MMECNKDEAIRAKDIAEKKMQNNDFEGAQRIAMKAQRLFPELENINQLLTVCNVHCESQSKRLGSEKDFYGILQLEKFADEVAIKKQYRKLAFALHPDKNKLPGAEAAFKLVGEANLVLSDPGKKAVYDSKCKVSVRQAQPPPSQTSTPSDVQETFWTACPYCKFKVRYLKTFVNHIVPCQKCTKTFAAYELSVQGVKHASNMGKPQPKPKPPGKADAQNDPAGQPRPQPKPKPPGKVDAKNDPADQSRPQPKPKPPGKADAQNDPAGQQRRTRGVSASQPRSQGVPSMVSGHQTPVIPTKETPHPGSSRMGEPNAAAIRTGLQECRSNKTVRSEFGMAGSAADAATVKSDNKECSNQNSVAGGKHEGMNANRKQKLSGVGNTCRKRGRIHVGESSESENGSGDGDFQRPSKRSSKSKSSDDNVVKEAVVSKNNTEPCTTSAVNIKADVNSEGNEYSKKSFSEGTQMEKTQKETNTMGHVPGVVDIRDPNPDGTADQTVYHCPDAEFTDFDKEREEHCFDVDQIWAIYDTIDGMPRFYAVIKKVFKPGFKLQINWLEGDPVDDAEISWLNEELPFGCGRFRWGHSQMTSDRLTFSHQVHYELGKNRKSVFVRPRKGEIWALIKDWNINWNCDPENHKKYKYEIVEVVSDFSEGEGIQVSYLDKVRGFFCLFQRASVSEGNILLISPDQMLRFSHRIPSSKMTGTEREGVPVGSFELDPASLPQDPEDICYPPKVIRDNENSQNGNDQLGKKYENVVSPRKYADAEGKTVPELFADFQRRRSPRGKK</sequence>
<dbReference type="EMBL" id="BAABME010003599">
    <property type="protein sequence ID" value="GAA0159432.1"/>
    <property type="molecule type" value="Genomic_DNA"/>
</dbReference>
<dbReference type="PROSITE" id="PS50076">
    <property type="entry name" value="DNAJ_2"/>
    <property type="match status" value="1"/>
</dbReference>
<dbReference type="CDD" id="cd06257">
    <property type="entry name" value="DnaJ"/>
    <property type="match status" value="1"/>
</dbReference>
<dbReference type="Proteomes" id="UP001454036">
    <property type="component" value="Unassembled WGS sequence"/>
</dbReference>
<name>A0AAV3QB47_LITER</name>
<protein>
    <recommendedName>
        <fullName evidence="2">J domain-containing protein</fullName>
    </recommendedName>
</protein>
<accession>A0AAV3QB47</accession>
<dbReference type="InterPro" id="IPR001623">
    <property type="entry name" value="DnaJ_domain"/>
</dbReference>
<evidence type="ECO:0000256" key="1">
    <source>
        <dbReference type="SAM" id="MobiDB-lite"/>
    </source>
</evidence>
<dbReference type="PANTHER" id="PTHR45089:SF57">
    <property type="entry name" value="DNAJ HEAT SHOCK N-TERMINAL DOMAIN-CONTAINING PROTEIN"/>
    <property type="match status" value="1"/>
</dbReference>
<dbReference type="PANTHER" id="PTHR45089">
    <property type="entry name" value="DNAJ HEAT SHOCK AMINO-TERMINAL DOMAIN PROTEIN-RELATED"/>
    <property type="match status" value="1"/>
</dbReference>
<dbReference type="SUPFAM" id="SSF46565">
    <property type="entry name" value="Chaperone J-domain"/>
    <property type="match status" value="1"/>
</dbReference>
<proteinExistence type="predicted"/>
<feature type="region of interest" description="Disordered" evidence="1">
    <location>
        <begin position="343"/>
        <end position="434"/>
    </location>
</feature>
<dbReference type="Pfam" id="PF00226">
    <property type="entry name" value="DnaJ"/>
    <property type="match status" value="1"/>
</dbReference>
<feature type="compositionally biased region" description="Basic and acidic residues" evidence="1">
    <location>
        <begin position="236"/>
        <end position="246"/>
    </location>
</feature>
<feature type="compositionally biased region" description="Polar residues" evidence="1">
    <location>
        <begin position="276"/>
        <end position="294"/>
    </location>
</feature>
<feature type="region of interest" description="Disordered" evidence="1">
    <location>
        <begin position="199"/>
        <end position="326"/>
    </location>
</feature>
<dbReference type="InterPro" id="IPR036869">
    <property type="entry name" value="J_dom_sf"/>
</dbReference>
<reference evidence="3 4" key="1">
    <citation type="submission" date="2024-01" db="EMBL/GenBank/DDBJ databases">
        <title>The complete chloroplast genome sequence of Lithospermum erythrorhizon: insights into the phylogenetic relationship among Boraginaceae species and the maternal lineages of purple gromwells.</title>
        <authorList>
            <person name="Okada T."/>
            <person name="Watanabe K."/>
        </authorList>
    </citation>
    <scope>NUCLEOTIDE SEQUENCE [LARGE SCALE GENOMIC DNA]</scope>
</reference>
<dbReference type="PRINTS" id="PR00625">
    <property type="entry name" value="JDOMAIN"/>
</dbReference>
<dbReference type="Pfam" id="PF11926">
    <property type="entry name" value="DUF3444"/>
    <property type="match status" value="1"/>
</dbReference>
<keyword evidence="4" id="KW-1185">Reference proteome</keyword>
<dbReference type="AlphaFoldDB" id="A0AAV3QB47"/>
<dbReference type="InterPro" id="IPR024593">
    <property type="entry name" value="DUF3444"/>
</dbReference>